<evidence type="ECO:0000256" key="2">
    <source>
        <dbReference type="SAM" id="MobiDB-lite"/>
    </source>
</evidence>
<feature type="non-terminal residue" evidence="5">
    <location>
        <position position="1"/>
    </location>
</feature>
<gene>
    <name evidence="5" type="ORF">A4U43_C10F7760</name>
</gene>
<evidence type="ECO:0008006" key="7">
    <source>
        <dbReference type="Google" id="ProtNLM"/>
    </source>
</evidence>
<dbReference type="PANTHER" id="PTHR13198:SF4">
    <property type="entry name" value="E3 UBIQUITIN-PROTEIN LIGASE RNF25"/>
    <property type="match status" value="1"/>
</dbReference>
<dbReference type="SUPFAM" id="SSF57850">
    <property type="entry name" value="RING/U-box"/>
    <property type="match status" value="1"/>
</dbReference>
<dbReference type="InterPro" id="IPR039133">
    <property type="entry name" value="RNF25"/>
</dbReference>
<dbReference type="InterPro" id="IPR001841">
    <property type="entry name" value="Znf_RING"/>
</dbReference>
<dbReference type="Gramene" id="ONK56370">
    <property type="protein sequence ID" value="ONK56370"/>
    <property type="gene ID" value="A4U43_C10F7760"/>
</dbReference>
<evidence type="ECO:0000313" key="6">
    <source>
        <dbReference type="Proteomes" id="UP000243459"/>
    </source>
</evidence>
<dbReference type="PROSITE" id="PS50908">
    <property type="entry name" value="RWD"/>
    <property type="match status" value="1"/>
</dbReference>
<evidence type="ECO:0000313" key="5">
    <source>
        <dbReference type="EMBL" id="ONK56370.1"/>
    </source>
</evidence>
<dbReference type="SMART" id="SM00184">
    <property type="entry name" value="RING"/>
    <property type="match status" value="1"/>
</dbReference>
<keyword evidence="1" id="KW-0479">Metal-binding</keyword>
<accession>A0A5P1E199</accession>
<sequence length="307" mass="35072">FVEVILGLKLDGQYPDKPPYVYIVDMKGLDDKRQSYLVTRINDKAHELSSYLMLVALCEEAVEILSNMNHPEGDCPLCLYPLVREDNSGTALPFMKLMSCYHCFHSECIIRLWKWFQEQKETKEMNQADEASAVSVGDERGLQVKQQKTNCPVCRKEFDAKDMEHIIGYLGTSSSQSSCASLDIDEDEKSYLQSESENNRREKFEALLKLQQENNGLIEPRKNLAILPGMFLPENVTKPSTSKETENEQCVDDASGAKIEVKSGHSLNKASTSRHSHRDSRRKNKYQSSKKPPHAPPNRQQWVKREL</sequence>
<feature type="region of interest" description="Disordered" evidence="2">
    <location>
        <begin position="233"/>
        <end position="307"/>
    </location>
</feature>
<keyword evidence="6" id="KW-1185">Reference proteome</keyword>
<feature type="compositionally biased region" description="Basic residues" evidence="2">
    <location>
        <begin position="272"/>
        <end position="285"/>
    </location>
</feature>
<feature type="domain" description="RWD" evidence="4">
    <location>
        <begin position="1"/>
        <end position="68"/>
    </location>
</feature>
<dbReference type="Pfam" id="PF05773">
    <property type="entry name" value="RWD"/>
    <property type="match status" value="1"/>
</dbReference>
<dbReference type="GO" id="GO:0061630">
    <property type="term" value="F:ubiquitin protein ligase activity"/>
    <property type="evidence" value="ECO:0007669"/>
    <property type="project" value="InterPro"/>
</dbReference>
<evidence type="ECO:0000259" key="3">
    <source>
        <dbReference type="PROSITE" id="PS50089"/>
    </source>
</evidence>
<dbReference type="OMA" id="EANTSHQ"/>
<dbReference type="GO" id="GO:0005634">
    <property type="term" value="C:nucleus"/>
    <property type="evidence" value="ECO:0007669"/>
    <property type="project" value="TreeGrafter"/>
</dbReference>
<dbReference type="Proteomes" id="UP000243459">
    <property type="component" value="Chromosome 10"/>
</dbReference>
<evidence type="ECO:0000256" key="1">
    <source>
        <dbReference type="PROSITE-ProRule" id="PRU00175"/>
    </source>
</evidence>
<dbReference type="InterPro" id="IPR013083">
    <property type="entry name" value="Znf_RING/FYVE/PHD"/>
</dbReference>
<keyword evidence="1" id="KW-0862">Zinc</keyword>
<keyword evidence="1" id="KW-0863">Zinc-finger</keyword>
<dbReference type="InterPro" id="IPR006575">
    <property type="entry name" value="RWD_dom"/>
</dbReference>
<dbReference type="AlphaFoldDB" id="A0A5P1E199"/>
<feature type="domain" description="RING-type" evidence="3">
    <location>
        <begin position="75"/>
        <end position="155"/>
    </location>
</feature>
<dbReference type="GO" id="GO:0016567">
    <property type="term" value="P:protein ubiquitination"/>
    <property type="evidence" value="ECO:0007669"/>
    <property type="project" value="TreeGrafter"/>
</dbReference>
<reference evidence="6" key="1">
    <citation type="journal article" date="2017" name="Nat. Commun.">
        <title>The asparagus genome sheds light on the origin and evolution of a young Y chromosome.</title>
        <authorList>
            <person name="Harkess A."/>
            <person name="Zhou J."/>
            <person name="Xu C."/>
            <person name="Bowers J.E."/>
            <person name="Van der Hulst R."/>
            <person name="Ayyampalayam S."/>
            <person name="Mercati F."/>
            <person name="Riccardi P."/>
            <person name="McKain M.R."/>
            <person name="Kakrana A."/>
            <person name="Tang H."/>
            <person name="Ray J."/>
            <person name="Groenendijk J."/>
            <person name="Arikit S."/>
            <person name="Mathioni S.M."/>
            <person name="Nakano M."/>
            <person name="Shan H."/>
            <person name="Telgmann-Rauber A."/>
            <person name="Kanno A."/>
            <person name="Yue Z."/>
            <person name="Chen H."/>
            <person name="Li W."/>
            <person name="Chen Y."/>
            <person name="Xu X."/>
            <person name="Zhang Y."/>
            <person name="Luo S."/>
            <person name="Chen H."/>
            <person name="Gao J."/>
            <person name="Mao Z."/>
            <person name="Pires J.C."/>
            <person name="Luo M."/>
            <person name="Kudrna D."/>
            <person name="Wing R.A."/>
            <person name="Meyers B.C."/>
            <person name="Yi K."/>
            <person name="Kong H."/>
            <person name="Lavrijsen P."/>
            <person name="Sunseri F."/>
            <person name="Falavigna A."/>
            <person name="Ye Y."/>
            <person name="Leebens-Mack J.H."/>
            <person name="Chen G."/>
        </authorList>
    </citation>
    <scope>NUCLEOTIDE SEQUENCE [LARGE SCALE GENOMIC DNA]</scope>
    <source>
        <strain evidence="6">cv. DH0086</strain>
    </source>
</reference>
<evidence type="ECO:0000259" key="4">
    <source>
        <dbReference type="PROSITE" id="PS50908"/>
    </source>
</evidence>
<name>A0A5P1E199_ASPOF</name>
<dbReference type="Gene3D" id="3.30.40.10">
    <property type="entry name" value="Zinc/RING finger domain, C3HC4 (zinc finger)"/>
    <property type="match status" value="1"/>
</dbReference>
<organism evidence="5 6">
    <name type="scientific">Asparagus officinalis</name>
    <name type="common">Garden asparagus</name>
    <dbReference type="NCBI Taxonomy" id="4686"/>
    <lineage>
        <taxon>Eukaryota</taxon>
        <taxon>Viridiplantae</taxon>
        <taxon>Streptophyta</taxon>
        <taxon>Embryophyta</taxon>
        <taxon>Tracheophyta</taxon>
        <taxon>Spermatophyta</taxon>
        <taxon>Magnoliopsida</taxon>
        <taxon>Liliopsida</taxon>
        <taxon>Asparagales</taxon>
        <taxon>Asparagaceae</taxon>
        <taxon>Asparagoideae</taxon>
        <taxon>Asparagus</taxon>
    </lineage>
</organism>
<dbReference type="EMBL" id="CM007390">
    <property type="protein sequence ID" value="ONK56370.1"/>
    <property type="molecule type" value="Genomic_DNA"/>
</dbReference>
<dbReference type="FunFam" id="3.30.40.10:FF:000914">
    <property type="entry name" value="RWD domain-containing protein"/>
    <property type="match status" value="1"/>
</dbReference>
<dbReference type="PANTHER" id="PTHR13198">
    <property type="entry name" value="RING FINGER PROTEIN 25"/>
    <property type="match status" value="1"/>
</dbReference>
<dbReference type="InterPro" id="IPR016135">
    <property type="entry name" value="UBQ-conjugating_enzyme/RWD"/>
</dbReference>
<dbReference type="GO" id="GO:0008270">
    <property type="term" value="F:zinc ion binding"/>
    <property type="evidence" value="ECO:0007669"/>
    <property type="project" value="UniProtKB-KW"/>
</dbReference>
<dbReference type="SUPFAM" id="SSF54495">
    <property type="entry name" value="UBC-like"/>
    <property type="match status" value="1"/>
</dbReference>
<dbReference type="Gene3D" id="3.10.110.10">
    <property type="entry name" value="Ubiquitin Conjugating Enzyme"/>
    <property type="match status" value="1"/>
</dbReference>
<dbReference type="PROSITE" id="PS50089">
    <property type="entry name" value="ZF_RING_2"/>
    <property type="match status" value="1"/>
</dbReference>
<proteinExistence type="predicted"/>
<protein>
    <recommendedName>
        <fullName evidence="7">RWD domain-containing protein</fullName>
    </recommendedName>
</protein>